<proteinExistence type="predicted"/>
<dbReference type="AlphaFoldDB" id="A0A1I8JMT6"/>
<dbReference type="PANTHER" id="PTHR23196">
    <property type="entry name" value="PAX TRANSCRIPTION ACTIVATION DOMAIN INTERACTING PROTEIN"/>
    <property type="match status" value="1"/>
</dbReference>
<dbReference type="InterPro" id="IPR036420">
    <property type="entry name" value="BRCT_dom_sf"/>
</dbReference>
<evidence type="ECO:0000256" key="6">
    <source>
        <dbReference type="SAM" id="MobiDB-lite"/>
    </source>
</evidence>
<feature type="region of interest" description="Disordered" evidence="6">
    <location>
        <begin position="228"/>
        <end position="267"/>
    </location>
</feature>
<accession>A0A1I8JMT6</accession>
<dbReference type="InterPro" id="IPR001357">
    <property type="entry name" value="BRCT_dom"/>
</dbReference>
<keyword evidence="8" id="KW-1185">Reference proteome</keyword>
<evidence type="ECO:0000256" key="3">
    <source>
        <dbReference type="ARBA" id="ARBA00023242"/>
    </source>
</evidence>
<evidence type="ECO:0000313" key="9">
    <source>
        <dbReference type="WBParaSite" id="snap_masked-unitig_13825-processed-gene-0.0-mRNA-1"/>
    </source>
</evidence>
<dbReference type="InterPro" id="IPR051579">
    <property type="entry name" value="DDR_Transcriptional_Reg"/>
</dbReference>
<evidence type="ECO:0000259" key="7">
    <source>
        <dbReference type="Pfam" id="PF12738"/>
    </source>
</evidence>
<organism evidence="8 9">
    <name type="scientific">Macrostomum lignano</name>
    <dbReference type="NCBI Taxonomy" id="282301"/>
    <lineage>
        <taxon>Eukaryota</taxon>
        <taxon>Metazoa</taxon>
        <taxon>Spiralia</taxon>
        <taxon>Lophotrochozoa</taxon>
        <taxon>Platyhelminthes</taxon>
        <taxon>Rhabditophora</taxon>
        <taxon>Macrostomorpha</taxon>
        <taxon>Macrostomida</taxon>
        <taxon>Macrostomidae</taxon>
        <taxon>Macrostomum</taxon>
    </lineage>
</organism>
<evidence type="ECO:0000256" key="2">
    <source>
        <dbReference type="ARBA" id="ARBA00022763"/>
    </source>
</evidence>
<dbReference type="PANTHER" id="PTHR23196:SF1">
    <property type="entry name" value="PAX-INTERACTING PROTEIN 1"/>
    <property type="match status" value="1"/>
</dbReference>
<feature type="compositionally biased region" description="Basic and acidic residues" evidence="6">
    <location>
        <begin position="228"/>
        <end position="237"/>
    </location>
</feature>
<dbReference type="Proteomes" id="UP000095280">
    <property type="component" value="Unplaced"/>
</dbReference>
<dbReference type="GO" id="GO:0005634">
    <property type="term" value="C:nucleus"/>
    <property type="evidence" value="ECO:0007669"/>
    <property type="project" value="UniProtKB-SubCell"/>
</dbReference>
<reference evidence="9" key="1">
    <citation type="submission" date="2016-11" db="UniProtKB">
        <authorList>
            <consortium name="WormBaseParasite"/>
        </authorList>
    </citation>
    <scope>IDENTIFICATION</scope>
</reference>
<evidence type="ECO:0000313" key="8">
    <source>
        <dbReference type="Proteomes" id="UP000095280"/>
    </source>
</evidence>
<dbReference type="Pfam" id="PF12738">
    <property type="entry name" value="PTCB-BRCT"/>
    <property type="match status" value="1"/>
</dbReference>
<keyword evidence="3" id="KW-0539">Nucleus</keyword>
<name>A0A1I8JMT6_9PLAT</name>
<evidence type="ECO:0000256" key="4">
    <source>
        <dbReference type="ARBA" id="ARBA00023858"/>
    </source>
</evidence>
<dbReference type="GO" id="GO:0006974">
    <property type="term" value="P:DNA damage response"/>
    <property type="evidence" value="ECO:0007669"/>
    <property type="project" value="UniProtKB-KW"/>
</dbReference>
<feature type="domain" description="BRCT" evidence="7">
    <location>
        <begin position="164"/>
        <end position="217"/>
    </location>
</feature>
<protein>
    <recommendedName>
        <fullName evidence="4">PAX-interacting protein 1</fullName>
    </recommendedName>
    <alternativeName>
        <fullName evidence="5">PAX transactivation activation domain-interacting protein</fullName>
    </alternativeName>
</protein>
<evidence type="ECO:0000256" key="1">
    <source>
        <dbReference type="ARBA" id="ARBA00004123"/>
    </source>
</evidence>
<dbReference type="WBParaSite" id="snap_masked-unitig_13825-processed-gene-0.0-mRNA-1">
    <property type="protein sequence ID" value="snap_masked-unitig_13825-processed-gene-0.0-mRNA-1"/>
    <property type="gene ID" value="snap_masked-unitig_13825-processed-gene-0.0"/>
</dbReference>
<dbReference type="SUPFAM" id="SSF52113">
    <property type="entry name" value="BRCT domain"/>
    <property type="match status" value="3"/>
</dbReference>
<keyword evidence="2" id="KW-0227">DNA damage</keyword>
<sequence>ATPAQSILSSPGAAPAACAAASSSSYAISILIFSPPRSKQQQRNNSPLSLFFMPPPVAALNSLPMLNRCLLSRLTLGWIEFEARGVFTVQRYSPDRVTHVLLECLTCDAYFVALQDKKRIVSMNWLAACITKGTMEPPTELQHLPCIVDRQSSPSYCRIRLVFAIHGFAVDDRLKLYYMIKSLGARYSPVLCATVSVLVCKKGDTDVVHKARGLGIAAAVENRKLMNSGDKKRKLEEAQADSTGSLRESNSNSLAPSTRPGQQFRRGGCHSTISSGVPIVNTDWLNESASAEAWLQPESFALSDTDGERQLGISLASVLESSRQRKLFSGYTFCLGPTCGGCGGAVRDDLIRKLINVNGGHIIERLPPADQCHSELAPKHLFVGTEEDCHCVHYLLRGKHGRL</sequence>
<comment type="subcellular location">
    <subcellularLocation>
        <location evidence="1">Nucleus</location>
    </subcellularLocation>
</comment>
<feature type="compositionally biased region" description="Polar residues" evidence="6">
    <location>
        <begin position="240"/>
        <end position="261"/>
    </location>
</feature>
<dbReference type="Gene3D" id="3.40.50.10190">
    <property type="entry name" value="BRCT domain"/>
    <property type="match status" value="4"/>
</dbReference>
<evidence type="ECO:0000256" key="5">
    <source>
        <dbReference type="ARBA" id="ARBA00030146"/>
    </source>
</evidence>